<evidence type="ECO:0000313" key="3">
    <source>
        <dbReference type="EMBL" id="WFG40629.1"/>
    </source>
</evidence>
<sequence length="523" mass="56291">MAQGILSRLGFSDKSKQAAEDNALGNNKRPNVDKKQLAFDLFTHVSYMASMATAKASRDVMFSYAATLNLSSTAYFLDINTLVNRLKYDYSEACRAIADRTDDHDVSSLLLRMSGSLSSGEDEEEFLTREAAVMAELYRATYETNIESLRKWTDAYSAMVVSAGLIVVVSIISMMIWSLGPGMILMTGTVTMTVAIIGSWTIYLAAPKESYTRTSGLSAPNQLVAINLFKYLVPAGLVLGLIAVAATGGQLGIGMLVLGVSLLPSGFIMNRDSARLLALDADVATATRMLGGVTDAIGTTVSDALSKVDRRSLGSLEPYFRRLEVRVRSGITPDRCWDHLVQESGSEMMERTINIFWDALTIGGNPLITGKTAAFFSAEISLLREKRALVAQTFGYLTVPLHAAMVGLLIFIVNVMQLFAESMLSDTESADPTGSGAPIPDIAGSSGFNTFANVNFEFLNIIITMVVVVFTIANAVAPWAASGGHRMRAGYQIGVMMVVSGICMTIIPPLSRMIFTTISAPAN</sequence>
<accession>A0AAJ5ZGA2</accession>
<dbReference type="EMBL" id="CP046147">
    <property type="protein sequence ID" value="WFG40629.1"/>
    <property type="molecule type" value="Genomic_DNA"/>
</dbReference>
<dbReference type="InterPro" id="IPR056569">
    <property type="entry name" value="ArlJ-like"/>
</dbReference>
<feature type="transmembrane region" description="Helical" evidence="1">
    <location>
        <begin position="183"/>
        <end position="206"/>
    </location>
</feature>
<dbReference type="PANTHER" id="PTHR35402">
    <property type="entry name" value="INTEGRAL MEMBRANE PROTEIN-RELATED"/>
    <property type="match status" value="1"/>
</dbReference>
<evidence type="ECO:0000313" key="5">
    <source>
        <dbReference type="Proteomes" id="UP001321249"/>
    </source>
</evidence>
<keyword evidence="4" id="KW-1185">Reference proteome</keyword>
<feature type="transmembrane region" description="Helical" evidence="1">
    <location>
        <begin position="489"/>
        <end position="507"/>
    </location>
</feature>
<gene>
    <name evidence="3" type="primary">flaJ</name>
    <name evidence="2" type="ORF">GKO46_05550</name>
    <name evidence="3" type="ORF">GKO48_13795</name>
</gene>
<evidence type="ECO:0000313" key="2">
    <source>
        <dbReference type="EMBL" id="MDG0866538.1"/>
    </source>
</evidence>
<dbReference type="PANTHER" id="PTHR35402:SF2">
    <property type="entry name" value="FLAGELLA ACCESSORY PROTEIN J"/>
    <property type="match status" value="1"/>
</dbReference>
<dbReference type="Proteomes" id="UP001321249">
    <property type="component" value="Unassembled WGS sequence"/>
</dbReference>
<keyword evidence="1" id="KW-1133">Transmembrane helix</keyword>
<feature type="transmembrane region" description="Helical" evidence="1">
    <location>
        <begin position="155"/>
        <end position="177"/>
    </location>
</feature>
<evidence type="ECO:0000313" key="4">
    <source>
        <dbReference type="Proteomes" id="UP001219901"/>
    </source>
</evidence>
<feature type="transmembrane region" description="Helical" evidence="1">
    <location>
        <begin position="251"/>
        <end position="269"/>
    </location>
</feature>
<reference evidence="3" key="2">
    <citation type="journal article" date="2023" name="Nat. Commun.">
        <title>Cultivation of marine bacteria of the SAR202 clade.</title>
        <authorList>
            <person name="Lim Y."/>
            <person name="Seo J.H."/>
            <person name="Giovannoni S.J."/>
            <person name="Kang I."/>
            <person name="Cho J.C."/>
        </authorList>
    </citation>
    <scope>NUCLEOTIDE SEQUENCE</scope>
    <source>
        <strain evidence="3">JH1073</strain>
    </source>
</reference>
<feature type="transmembrane region" description="Helical" evidence="1">
    <location>
        <begin position="458"/>
        <end position="477"/>
    </location>
</feature>
<feature type="transmembrane region" description="Helical" evidence="1">
    <location>
        <begin position="394"/>
        <end position="419"/>
    </location>
</feature>
<proteinExistence type="predicted"/>
<feature type="transmembrane region" description="Helical" evidence="1">
    <location>
        <begin position="227"/>
        <end position="245"/>
    </location>
</feature>
<name>A0AAJ5ZGA2_9CHLR</name>
<evidence type="ECO:0000256" key="1">
    <source>
        <dbReference type="SAM" id="Phobius"/>
    </source>
</evidence>
<protein>
    <submittedName>
        <fullName evidence="3">Archaellar assembly protein FlaJ</fullName>
    </submittedName>
</protein>
<keyword evidence="1" id="KW-0472">Membrane</keyword>
<dbReference type="RefSeq" id="WP_342824040.1">
    <property type="nucleotide sequence ID" value="NZ_CP046146.1"/>
</dbReference>
<keyword evidence="1" id="KW-0812">Transmembrane</keyword>
<dbReference type="AlphaFoldDB" id="A0AAJ5ZGA2"/>
<dbReference type="Proteomes" id="UP001219901">
    <property type="component" value="Chromosome"/>
</dbReference>
<organism evidence="3 4">
    <name type="scientific">Candidatus Lucifugimonas marina</name>
    <dbReference type="NCBI Taxonomy" id="3038979"/>
    <lineage>
        <taxon>Bacteria</taxon>
        <taxon>Bacillati</taxon>
        <taxon>Chloroflexota</taxon>
        <taxon>Dehalococcoidia</taxon>
        <taxon>SAR202 cluster</taxon>
        <taxon>Candidatus Lucifugimonadales</taxon>
        <taxon>Candidatus Lucifugimonadaceae</taxon>
        <taxon>Candidatus Lucifugimonas</taxon>
    </lineage>
</organism>
<dbReference type="EMBL" id="WMBE01000002">
    <property type="protein sequence ID" value="MDG0866538.1"/>
    <property type="molecule type" value="Genomic_DNA"/>
</dbReference>
<reference evidence="4" key="3">
    <citation type="submission" date="2023-06" db="EMBL/GenBank/DDBJ databases">
        <title>Pangenomics reveal diversification of enzyme families and niche specialization in globally abundant SAR202 bacteria.</title>
        <authorList>
            <person name="Saw J.H.W."/>
        </authorList>
    </citation>
    <scope>NUCLEOTIDE SEQUENCE [LARGE SCALE GENOMIC DNA]</scope>
    <source>
        <strain evidence="4">JH1073</strain>
    </source>
</reference>
<reference evidence="4 5" key="1">
    <citation type="submission" date="2019-11" db="EMBL/GenBank/DDBJ databases">
        <authorList>
            <person name="Cho J.-C."/>
        </authorList>
    </citation>
    <scope>NUCLEOTIDE SEQUENCE [LARGE SCALE GENOMIC DNA]</scope>
    <source>
        <strain evidence="3 4">JH1073</strain>
        <strain evidence="2 5">JH702</strain>
    </source>
</reference>